<reference evidence="3" key="1">
    <citation type="journal article" date="2019" name="Int. J. Syst. Evol. Microbiol.">
        <title>The Global Catalogue of Microorganisms (GCM) 10K type strain sequencing project: providing services to taxonomists for standard genome sequencing and annotation.</title>
        <authorList>
            <consortium name="The Broad Institute Genomics Platform"/>
            <consortium name="The Broad Institute Genome Sequencing Center for Infectious Disease"/>
            <person name="Wu L."/>
            <person name="Ma J."/>
        </authorList>
    </citation>
    <scope>NUCLEOTIDE SEQUENCE [LARGE SCALE GENOMIC DNA]</scope>
    <source>
        <strain evidence="3">JCM 18514</strain>
    </source>
</reference>
<keyword evidence="3" id="KW-1185">Reference proteome</keyword>
<protein>
    <recommendedName>
        <fullName evidence="1">Htaa domain-containing protein</fullName>
    </recommendedName>
</protein>
<gene>
    <name evidence="2" type="ORF">GCM10023346_13740</name>
</gene>
<comment type="caution">
    <text evidence="2">The sequence shown here is derived from an EMBL/GenBank/DDBJ whole genome shotgun (WGS) entry which is preliminary data.</text>
</comment>
<dbReference type="EMBL" id="BAABKK010000010">
    <property type="protein sequence ID" value="GAA5192246.1"/>
    <property type="molecule type" value="Genomic_DNA"/>
</dbReference>
<evidence type="ECO:0000313" key="3">
    <source>
        <dbReference type="Proteomes" id="UP001500200"/>
    </source>
</evidence>
<accession>A0ABP9S8N3</accession>
<organism evidence="2 3">
    <name type="scientific">Arthrobacter gyeryongensis</name>
    <dbReference type="NCBI Taxonomy" id="1650592"/>
    <lineage>
        <taxon>Bacteria</taxon>
        <taxon>Bacillati</taxon>
        <taxon>Actinomycetota</taxon>
        <taxon>Actinomycetes</taxon>
        <taxon>Micrococcales</taxon>
        <taxon>Micrococcaceae</taxon>
        <taxon>Arthrobacter</taxon>
    </lineage>
</organism>
<sequence>MSEAPEVGLVWGVKASFLNYLAHTGDATTSVIGAAAPTTTGRFYFGPDAAQIVDPTAETMTLKFCGEVQFLAHHGVLRVEICDPWVTFSGSGSYLSIAIPNTQGTRIPLASLEFAPPSVTEGVAMWSALPTRLTAEGIAIFDGFYSEGESFDPVTIRALTG</sequence>
<proteinExistence type="predicted"/>
<name>A0ABP9S8N3_9MICC</name>
<dbReference type="Pfam" id="PF04213">
    <property type="entry name" value="HtaA"/>
    <property type="match status" value="1"/>
</dbReference>
<evidence type="ECO:0000259" key="1">
    <source>
        <dbReference type="Pfam" id="PF04213"/>
    </source>
</evidence>
<dbReference type="InterPro" id="IPR007331">
    <property type="entry name" value="Htaa"/>
</dbReference>
<evidence type="ECO:0000313" key="2">
    <source>
        <dbReference type="EMBL" id="GAA5192246.1"/>
    </source>
</evidence>
<dbReference type="RefSeq" id="WP_345448537.1">
    <property type="nucleotide sequence ID" value="NZ_BAABKK010000010.1"/>
</dbReference>
<dbReference type="Proteomes" id="UP001500200">
    <property type="component" value="Unassembled WGS sequence"/>
</dbReference>
<feature type="domain" description="Htaa" evidence="1">
    <location>
        <begin position="9"/>
        <end position="156"/>
    </location>
</feature>